<evidence type="ECO:0008006" key="5">
    <source>
        <dbReference type="Google" id="ProtNLM"/>
    </source>
</evidence>
<evidence type="ECO:0000313" key="3">
    <source>
        <dbReference type="EMBL" id="OUM90767.1"/>
    </source>
</evidence>
<feature type="signal peptide" evidence="2">
    <location>
        <begin position="1"/>
        <end position="18"/>
    </location>
</feature>
<reference evidence="4" key="1">
    <citation type="submission" date="2016-06" db="EMBL/GenBank/DDBJ databases">
        <authorList>
            <person name="Nascimento L."/>
            <person name="Pereira R.V."/>
            <person name="Martins L.F."/>
            <person name="Quaggio R.B."/>
            <person name="Silva A.M."/>
            <person name="Setubal J.C."/>
        </authorList>
    </citation>
    <scope>NUCLEOTIDE SEQUENCE [LARGE SCALE GENOMIC DNA]</scope>
</reference>
<gene>
    <name evidence="3" type="ORF">BAA01_07245</name>
</gene>
<feature type="chain" id="PRO_5039077252" description="DUF3887 domain-containing protein" evidence="2">
    <location>
        <begin position="19"/>
        <end position="185"/>
    </location>
</feature>
<evidence type="ECO:0000313" key="4">
    <source>
        <dbReference type="Proteomes" id="UP000196475"/>
    </source>
</evidence>
<dbReference type="AlphaFoldDB" id="A0A1Y3PX72"/>
<organism evidence="3 4">
    <name type="scientific">Bacillus thermozeamaize</name>
    <dbReference type="NCBI Taxonomy" id="230954"/>
    <lineage>
        <taxon>Bacteria</taxon>
        <taxon>Bacillati</taxon>
        <taxon>Bacillota</taxon>
        <taxon>Bacilli</taxon>
        <taxon>Bacillales</taxon>
        <taxon>Bacillaceae</taxon>
        <taxon>Bacillus</taxon>
    </lineage>
</organism>
<evidence type="ECO:0000256" key="1">
    <source>
        <dbReference type="SAM" id="MobiDB-lite"/>
    </source>
</evidence>
<evidence type="ECO:0000256" key="2">
    <source>
        <dbReference type="SAM" id="SignalP"/>
    </source>
</evidence>
<comment type="caution">
    <text evidence="3">The sequence shown here is derived from an EMBL/GenBank/DDBJ whole genome shotgun (WGS) entry which is preliminary data.</text>
</comment>
<proteinExistence type="predicted"/>
<feature type="region of interest" description="Disordered" evidence="1">
    <location>
        <begin position="161"/>
        <end position="185"/>
    </location>
</feature>
<accession>A0A1Y3PX72</accession>
<name>A0A1Y3PX72_9BACI</name>
<feature type="compositionally biased region" description="Basic and acidic residues" evidence="1">
    <location>
        <begin position="176"/>
        <end position="185"/>
    </location>
</feature>
<dbReference type="PROSITE" id="PS51257">
    <property type="entry name" value="PROKAR_LIPOPROTEIN"/>
    <property type="match status" value="1"/>
</dbReference>
<dbReference type="Proteomes" id="UP000196475">
    <property type="component" value="Unassembled WGS sequence"/>
</dbReference>
<sequence length="185" mass="20794">MRNISRAILIVIFLFTLAACNPQDRTSIGEVTVTPEEARQFFMEIINDTMHGRFDRLCQKAVSQTRCQNELRDTVNVAPNELRDMASLAPFESPRIRNIYPAEIAYHLPSGKSPLGQVVVVEGQDRLGRSFATEVFVFRDEGRLVAKNIIWWSGASYSTELPHTTAPKPNGAREPSSSKDEPMKN</sequence>
<protein>
    <recommendedName>
        <fullName evidence="5">DUF3887 domain-containing protein</fullName>
    </recommendedName>
</protein>
<dbReference type="EMBL" id="LZRT01000010">
    <property type="protein sequence ID" value="OUM90767.1"/>
    <property type="molecule type" value="Genomic_DNA"/>
</dbReference>
<keyword evidence="2" id="KW-0732">Signal</keyword>